<evidence type="ECO:0000256" key="2">
    <source>
        <dbReference type="ARBA" id="ARBA00023242"/>
    </source>
</evidence>
<comment type="subcellular location">
    <subcellularLocation>
        <location evidence="1">Nucleus</location>
    </subcellularLocation>
</comment>
<dbReference type="GO" id="GO:0046540">
    <property type="term" value="C:U4/U6 x U5 tri-snRNP complex"/>
    <property type="evidence" value="ECO:0007669"/>
    <property type="project" value="EnsemblFungi"/>
</dbReference>
<dbReference type="AlphaFoldDB" id="A0A0C7N0X8"/>
<name>A0A0C7N0X8_9SACH</name>
<accession>A0A0C7N0X8</accession>
<dbReference type="STRING" id="1245769.A0A0C7N0X8"/>
<reference evidence="6 7" key="1">
    <citation type="submission" date="2014-12" db="EMBL/GenBank/DDBJ databases">
        <authorList>
            <person name="Neuveglise Cecile"/>
        </authorList>
    </citation>
    <scope>NUCLEOTIDE SEQUENCE [LARGE SCALE GENOMIC DNA]</scope>
    <source>
        <strain evidence="6 7">CBS 12615</strain>
    </source>
</reference>
<dbReference type="PANTHER" id="PTHR13904">
    <property type="entry name" value="PRE-MRNA SPLICING FACTOR PRP31"/>
    <property type="match status" value="1"/>
</dbReference>
<dbReference type="InterPro" id="IPR042239">
    <property type="entry name" value="Nop_C"/>
</dbReference>
<dbReference type="PANTHER" id="PTHR13904:SF0">
    <property type="entry name" value="U4_U6 SMALL NUCLEAR RIBONUCLEOPROTEIN PRP31"/>
    <property type="match status" value="1"/>
</dbReference>
<feature type="region of interest" description="Disordered" evidence="4">
    <location>
        <begin position="389"/>
        <end position="408"/>
    </location>
</feature>
<dbReference type="InterPro" id="IPR019175">
    <property type="entry name" value="Prp31_C"/>
</dbReference>
<dbReference type="SUPFAM" id="SSF89124">
    <property type="entry name" value="Nop domain"/>
    <property type="match status" value="1"/>
</dbReference>
<dbReference type="Gene3D" id="1.10.287.4070">
    <property type="match status" value="1"/>
</dbReference>
<feature type="region of interest" description="Disordered" evidence="4">
    <location>
        <begin position="1"/>
        <end position="25"/>
    </location>
</feature>
<gene>
    <name evidence="6" type="ORF">LALA0_S03e06260g</name>
</gene>
<dbReference type="Proteomes" id="UP000054304">
    <property type="component" value="Unassembled WGS sequence"/>
</dbReference>
<evidence type="ECO:0000259" key="5">
    <source>
        <dbReference type="PROSITE" id="PS51358"/>
    </source>
</evidence>
<protein>
    <submittedName>
        <fullName evidence="6">LALA0S03e06260g1_1</fullName>
    </submittedName>
</protein>
<dbReference type="GO" id="GO:0000244">
    <property type="term" value="P:spliceosomal tri-snRNP complex assembly"/>
    <property type="evidence" value="ECO:0007669"/>
    <property type="project" value="InterPro"/>
</dbReference>
<dbReference type="Gene3D" id="1.10.246.90">
    <property type="entry name" value="Nop domain"/>
    <property type="match status" value="1"/>
</dbReference>
<dbReference type="HOGENOM" id="CLU_026337_3_0_1"/>
<dbReference type="Pfam" id="PF01798">
    <property type="entry name" value="Nop"/>
    <property type="match status" value="1"/>
</dbReference>
<dbReference type="GO" id="GO:0071011">
    <property type="term" value="C:precatalytic spliceosome"/>
    <property type="evidence" value="ECO:0007669"/>
    <property type="project" value="TreeGrafter"/>
</dbReference>
<dbReference type="EMBL" id="LN736362">
    <property type="protein sequence ID" value="CEP61589.1"/>
    <property type="molecule type" value="Genomic_DNA"/>
</dbReference>
<proteinExistence type="predicted"/>
<dbReference type="GeneID" id="34685016"/>
<dbReference type="Pfam" id="PF09785">
    <property type="entry name" value="Prp31_C"/>
    <property type="match status" value="1"/>
</dbReference>
<evidence type="ECO:0000313" key="6">
    <source>
        <dbReference type="EMBL" id="CEP61589.1"/>
    </source>
</evidence>
<evidence type="ECO:0000256" key="1">
    <source>
        <dbReference type="ARBA" id="ARBA00004123"/>
    </source>
</evidence>
<evidence type="ECO:0000313" key="7">
    <source>
        <dbReference type="Proteomes" id="UP000054304"/>
    </source>
</evidence>
<keyword evidence="7" id="KW-1185">Reference proteome</keyword>
<evidence type="ECO:0000256" key="3">
    <source>
        <dbReference type="ARBA" id="ARBA00023274"/>
    </source>
</evidence>
<dbReference type="InterPro" id="IPR036070">
    <property type="entry name" value="Nop_dom_sf"/>
</dbReference>
<keyword evidence="3" id="KW-0687">Ribonucleoprotein</keyword>
<evidence type="ECO:0000256" key="4">
    <source>
        <dbReference type="SAM" id="MobiDB-lite"/>
    </source>
</evidence>
<organism evidence="6 7">
    <name type="scientific">Lachancea lanzarotensis</name>
    <dbReference type="NCBI Taxonomy" id="1245769"/>
    <lineage>
        <taxon>Eukaryota</taxon>
        <taxon>Fungi</taxon>
        <taxon>Dikarya</taxon>
        <taxon>Ascomycota</taxon>
        <taxon>Saccharomycotina</taxon>
        <taxon>Saccharomycetes</taxon>
        <taxon>Saccharomycetales</taxon>
        <taxon>Saccharomycetaceae</taxon>
        <taxon>Lachancea</taxon>
    </lineage>
</organism>
<sequence>MSNAELLEDLDDDFGTGSESEVEVRNDGDAFSTLQHFATEYRPPRLLEGSEGSFCNISWLFDRRDIILQLIKDRPDSSSALLLSKMQPLVQDEIDFLHTYLKGLYEETFPELQSIVTSGEQYARVVQLLQQSKGSPDISDFQNVVDREQILILSMALQTDYKYNKSPSGDLMHMLTITIEIILALCDLKQEMKAFVTSLISQVAPNLSELVGPETAAALIAAAGGIRELSIIPSCNIPSMGKSKFASHVQAVDQSGVRQKGFVYYCPLVLEQPILVRNQALKMTCAKVSLAARVDLSKSSPNANLGLEFRKDILHKLQNIQEPPNISNVKALPIPEDKPKKKRAGRRFRKYKEQFQLSHARQLQNRMEFGKQESTVVDVYGEEIGMGMAGSSRASKSVPTKRSAKVRAPMQRRLAAAANETHNFFSENQEHADVLKAPSNGPQINGETRDPKNQPNTNQWYTKFMTHSKDQAS</sequence>
<feature type="domain" description="Nop" evidence="5">
    <location>
        <begin position="203"/>
        <end position="322"/>
    </location>
</feature>
<dbReference type="RefSeq" id="XP_022627823.1">
    <property type="nucleotide sequence ID" value="XM_022773339.1"/>
</dbReference>
<feature type="compositionally biased region" description="Acidic residues" evidence="4">
    <location>
        <begin position="1"/>
        <end position="14"/>
    </location>
</feature>
<dbReference type="GO" id="GO:0005687">
    <property type="term" value="C:U4 snRNP"/>
    <property type="evidence" value="ECO:0007669"/>
    <property type="project" value="TreeGrafter"/>
</dbReference>
<dbReference type="OrthoDB" id="4771285at2759"/>
<dbReference type="InterPro" id="IPR002687">
    <property type="entry name" value="Nop_dom"/>
</dbReference>
<feature type="region of interest" description="Disordered" evidence="4">
    <location>
        <begin position="435"/>
        <end position="459"/>
    </location>
</feature>
<dbReference type="InterPro" id="IPR027105">
    <property type="entry name" value="Prp31"/>
</dbReference>
<keyword evidence="2" id="KW-0539">Nucleus</keyword>
<dbReference type="PROSITE" id="PS51358">
    <property type="entry name" value="NOP"/>
    <property type="match status" value="1"/>
</dbReference>